<name>A0A8H3WJS6_9PEZI</name>
<proteinExistence type="predicted"/>
<accession>A0A8H3WJS6</accession>
<gene>
    <name evidence="1" type="ORF">GQ607_006875</name>
</gene>
<reference evidence="1 2" key="1">
    <citation type="submission" date="2019-12" db="EMBL/GenBank/DDBJ databases">
        <title>A genome sequence resource for the geographically widespread anthracnose pathogen Colletotrichum asianum.</title>
        <authorList>
            <person name="Meng Y."/>
        </authorList>
    </citation>
    <scope>NUCLEOTIDE SEQUENCE [LARGE SCALE GENOMIC DNA]</scope>
    <source>
        <strain evidence="1 2">ICMP 18580</strain>
    </source>
</reference>
<dbReference type="AlphaFoldDB" id="A0A8H3WJS6"/>
<feature type="non-terminal residue" evidence="1">
    <location>
        <position position="1"/>
    </location>
</feature>
<organism evidence="1 2">
    <name type="scientific">Colletotrichum asianum</name>
    <dbReference type="NCBI Taxonomy" id="702518"/>
    <lineage>
        <taxon>Eukaryota</taxon>
        <taxon>Fungi</taxon>
        <taxon>Dikarya</taxon>
        <taxon>Ascomycota</taxon>
        <taxon>Pezizomycotina</taxon>
        <taxon>Sordariomycetes</taxon>
        <taxon>Hypocreomycetidae</taxon>
        <taxon>Glomerellales</taxon>
        <taxon>Glomerellaceae</taxon>
        <taxon>Colletotrichum</taxon>
        <taxon>Colletotrichum gloeosporioides species complex</taxon>
    </lineage>
</organism>
<dbReference type="Proteomes" id="UP000434172">
    <property type="component" value="Unassembled WGS sequence"/>
</dbReference>
<comment type="caution">
    <text evidence="1">The sequence shown here is derived from an EMBL/GenBank/DDBJ whole genome shotgun (WGS) entry which is preliminary data.</text>
</comment>
<protein>
    <submittedName>
        <fullName evidence="1">Uncharacterized protein</fullName>
    </submittedName>
</protein>
<dbReference type="EMBL" id="WOWK01000034">
    <property type="protein sequence ID" value="KAF0325743.1"/>
    <property type="molecule type" value="Genomic_DNA"/>
</dbReference>
<keyword evidence="2" id="KW-1185">Reference proteome</keyword>
<evidence type="ECO:0000313" key="1">
    <source>
        <dbReference type="EMBL" id="KAF0325743.1"/>
    </source>
</evidence>
<sequence length="27" mass="2805">MPSRGTGKVSAAKAVRGSCEACRLKKI</sequence>
<evidence type="ECO:0000313" key="2">
    <source>
        <dbReference type="Proteomes" id="UP000434172"/>
    </source>
</evidence>